<evidence type="ECO:0000313" key="2">
    <source>
        <dbReference type="EMBL" id="CAL8135527.1"/>
    </source>
</evidence>
<keyword evidence="3" id="KW-1185">Reference proteome</keyword>
<dbReference type="SUPFAM" id="SSF89919">
    <property type="entry name" value="Ribosome-binding factor A, RbfA"/>
    <property type="match status" value="1"/>
</dbReference>
<protein>
    <recommendedName>
        <fullName evidence="4">Ribosome-binding factor A, mitochondrial</fullName>
    </recommendedName>
</protein>
<dbReference type="EMBL" id="CAXLJM020000108">
    <property type="protein sequence ID" value="CAL8135527.1"/>
    <property type="molecule type" value="Genomic_DNA"/>
</dbReference>
<dbReference type="Gene3D" id="3.30.300.20">
    <property type="match status" value="1"/>
</dbReference>
<name>A0ABP1RTQ1_9HEXA</name>
<evidence type="ECO:0000313" key="3">
    <source>
        <dbReference type="Proteomes" id="UP001642540"/>
    </source>
</evidence>
<gene>
    <name evidence="2" type="ORF">ODALV1_LOCUS26022</name>
</gene>
<dbReference type="InterPro" id="IPR023799">
    <property type="entry name" value="RbfA_dom_sf"/>
</dbReference>
<dbReference type="Pfam" id="PF02033">
    <property type="entry name" value="RBFA"/>
    <property type="match status" value="1"/>
</dbReference>
<dbReference type="PANTHER" id="PTHR14725:SF0">
    <property type="entry name" value="RIBOSOME-BINDING FACTOR A, MITOCHONDRIAL-RELATED"/>
    <property type="match status" value="1"/>
</dbReference>
<dbReference type="InterPro" id="IPR039212">
    <property type="entry name" value="RBFA_mitochondrial"/>
</dbReference>
<organism evidence="2 3">
    <name type="scientific">Orchesella dallaii</name>
    <dbReference type="NCBI Taxonomy" id="48710"/>
    <lineage>
        <taxon>Eukaryota</taxon>
        <taxon>Metazoa</taxon>
        <taxon>Ecdysozoa</taxon>
        <taxon>Arthropoda</taxon>
        <taxon>Hexapoda</taxon>
        <taxon>Collembola</taxon>
        <taxon>Entomobryomorpha</taxon>
        <taxon>Entomobryoidea</taxon>
        <taxon>Orchesellidae</taxon>
        <taxon>Orchesellinae</taxon>
        <taxon>Orchesella</taxon>
    </lineage>
</organism>
<dbReference type="InterPro" id="IPR000238">
    <property type="entry name" value="RbfA"/>
</dbReference>
<reference evidence="2 3" key="1">
    <citation type="submission" date="2024-08" db="EMBL/GenBank/DDBJ databases">
        <authorList>
            <person name="Cucini C."/>
            <person name="Frati F."/>
        </authorList>
    </citation>
    <scope>NUCLEOTIDE SEQUENCE [LARGE SCALE GENOMIC DNA]</scope>
</reference>
<proteinExistence type="predicted"/>
<evidence type="ECO:0000256" key="1">
    <source>
        <dbReference type="SAM" id="MobiDB-lite"/>
    </source>
</evidence>
<sequence>MFSSRLPIPKALTLVSRCSKNCLPQRDVIQIDIRPVSTSCACRSNSKLKFETGRQARMMKKLITGSNRSRKKFYTVEQPVSNTFSEFDFVKKGVSSQKAAPVSGKVLRRMEVLNALFMEQITSLLATGEVSPDFLGMGIQISKVKVTSNFSAVNVYWHASGTETNEVIEQLLARAAGHLRHELSQLRVIGIVPPIQFFRDKTFAKLQDVETLLNKIDLEPEFEETPSSESFTTASPKPKTKGGWKRDRAGEISDTDASVDETAQGIPEEDNSNVMRQDMLGIRHDVIMNEIMKTIQAQKDRKAAQARQQVEIRSISDEYNYDEAQHTEGPSSLDETADTKSDLKVENYRDRQREFLKYLKKRQTERSKEIRRQSTEKKEKEFILSEAEERWSKSIEDRIRLIEENIEDHEEDNDYYDYEEDYYTKLRQDFRDDSYKH</sequence>
<evidence type="ECO:0008006" key="4">
    <source>
        <dbReference type="Google" id="ProtNLM"/>
    </source>
</evidence>
<dbReference type="PANTHER" id="PTHR14725">
    <property type="entry name" value="RIBOSOME-BINDING FACTOR A, MITOCHONDRIAL-RELATED"/>
    <property type="match status" value="1"/>
</dbReference>
<comment type="caution">
    <text evidence="2">The sequence shown here is derived from an EMBL/GenBank/DDBJ whole genome shotgun (WGS) entry which is preliminary data.</text>
</comment>
<accession>A0ABP1RTQ1</accession>
<dbReference type="InterPro" id="IPR015946">
    <property type="entry name" value="KH_dom-like_a/b"/>
</dbReference>
<feature type="region of interest" description="Disordered" evidence="1">
    <location>
        <begin position="317"/>
        <end position="339"/>
    </location>
</feature>
<feature type="region of interest" description="Disordered" evidence="1">
    <location>
        <begin position="223"/>
        <end position="275"/>
    </location>
</feature>
<dbReference type="Proteomes" id="UP001642540">
    <property type="component" value="Unassembled WGS sequence"/>
</dbReference>